<dbReference type="Proteomes" id="UP000198822">
    <property type="component" value="Chromosome I"/>
</dbReference>
<dbReference type="STRING" id="399736.SAMN04489720_0273"/>
<keyword evidence="6" id="KW-0961">Cell wall biogenesis/degradation</keyword>
<dbReference type="Pfam" id="PF13480">
    <property type="entry name" value="Acetyltransf_6"/>
    <property type="match status" value="1"/>
</dbReference>
<name>A0A1G8A7C1_9MICO</name>
<proteinExistence type="inferred from homology"/>
<dbReference type="InterPro" id="IPR050644">
    <property type="entry name" value="PG_Glycine_Bridge_Synth"/>
</dbReference>
<dbReference type="PANTHER" id="PTHR36174:SF1">
    <property type="entry name" value="LIPID II:GLYCINE GLYCYLTRANSFERASE"/>
    <property type="match status" value="1"/>
</dbReference>
<dbReference type="PANTHER" id="PTHR36174">
    <property type="entry name" value="LIPID II:GLYCINE GLYCYLTRANSFERASE"/>
    <property type="match status" value="1"/>
</dbReference>
<sequence>MGHAGGWSLRAATPAERRDWDAGVEANPDGGQWTQGAAFAALKAPDRLTPRFLVLERDGDAGPERIHVLALEHRSVAGRFWYLPTGPGVASIDDLPDVLDAFRAERHGLLRGVFALKVEPFVVDTPEHRAVLQDAGLRASAVIQKNTHTVLVPLDREPDAIFAGFSKSLRNHIRSADRNGYRVEKVEPGEDTYRTMYRLMQTISGGRGSELTRPYAYYHRLWSELCARGQGHFWFGYDGAHEGPQASAFMIGYGRTAIAKDGGSVPDRAIRGGAALMRWTAMQWFRSRDGRTIYDAYVTPPSWLAHDPEQPMHGPGIFKLQFGPIVDHLPSHDLVLDERRFQLFVRLLLPLEWRVRRRPGGIW</sequence>
<evidence type="ECO:0000256" key="5">
    <source>
        <dbReference type="ARBA" id="ARBA00023315"/>
    </source>
</evidence>
<dbReference type="AlphaFoldDB" id="A0A1G8A7C1"/>
<dbReference type="RefSeq" id="WP_092501765.1">
    <property type="nucleotide sequence ID" value="NZ_LT629695.1"/>
</dbReference>
<dbReference type="GO" id="GO:0008360">
    <property type="term" value="P:regulation of cell shape"/>
    <property type="evidence" value="ECO:0007669"/>
    <property type="project" value="UniProtKB-KW"/>
</dbReference>
<keyword evidence="5" id="KW-0012">Acyltransferase</keyword>
<dbReference type="GO" id="GO:0071555">
    <property type="term" value="P:cell wall organization"/>
    <property type="evidence" value="ECO:0007669"/>
    <property type="project" value="UniProtKB-KW"/>
</dbReference>
<dbReference type="GO" id="GO:0016755">
    <property type="term" value="F:aminoacyltransferase activity"/>
    <property type="evidence" value="ECO:0007669"/>
    <property type="project" value="InterPro"/>
</dbReference>
<gene>
    <name evidence="8" type="ORF">SAMN04489720_0273</name>
</gene>
<dbReference type="InterPro" id="IPR003447">
    <property type="entry name" value="FEMABX"/>
</dbReference>
<dbReference type="InterPro" id="IPR038740">
    <property type="entry name" value="BioF2-like_GNAT_dom"/>
</dbReference>
<keyword evidence="9" id="KW-1185">Reference proteome</keyword>
<protein>
    <submittedName>
        <fullName evidence="8">Acetyltransferase (GNAT) domain-containing protein</fullName>
    </submittedName>
</protein>
<comment type="similarity">
    <text evidence="1">Belongs to the FemABX family.</text>
</comment>
<evidence type="ECO:0000256" key="1">
    <source>
        <dbReference type="ARBA" id="ARBA00009943"/>
    </source>
</evidence>
<keyword evidence="4" id="KW-0573">Peptidoglycan synthesis</keyword>
<evidence type="ECO:0000313" key="8">
    <source>
        <dbReference type="EMBL" id="SDH16783.1"/>
    </source>
</evidence>
<reference evidence="9" key="1">
    <citation type="submission" date="2016-10" db="EMBL/GenBank/DDBJ databases">
        <authorList>
            <person name="Varghese N."/>
            <person name="Submissions S."/>
        </authorList>
    </citation>
    <scope>NUCLEOTIDE SEQUENCE [LARGE SCALE GENOMIC DNA]</scope>
    <source>
        <strain evidence="9">DSM 22002</strain>
    </source>
</reference>
<dbReference type="GO" id="GO:0009252">
    <property type="term" value="P:peptidoglycan biosynthetic process"/>
    <property type="evidence" value="ECO:0007669"/>
    <property type="project" value="UniProtKB-KW"/>
</dbReference>
<accession>A0A1G8A7C1</accession>
<organism evidence="8 9">
    <name type="scientific">Agrococcus jejuensis</name>
    <dbReference type="NCBI Taxonomy" id="399736"/>
    <lineage>
        <taxon>Bacteria</taxon>
        <taxon>Bacillati</taxon>
        <taxon>Actinomycetota</taxon>
        <taxon>Actinomycetes</taxon>
        <taxon>Micrococcales</taxon>
        <taxon>Microbacteriaceae</taxon>
        <taxon>Agrococcus</taxon>
    </lineage>
</organism>
<dbReference type="EMBL" id="LT629695">
    <property type="protein sequence ID" value="SDH16783.1"/>
    <property type="molecule type" value="Genomic_DNA"/>
</dbReference>
<dbReference type="OrthoDB" id="9793335at2"/>
<dbReference type="InterPro" id="IPR016181">
    <property type="entry name" value="Acyl_CoA_acyltransferase"/>
</dbReference>
<evidence type="ECO:0000256" key="3">
    <source>
        <dbReference type="ARBA" id="ARBA00022960"/>
    </source>
</evidence>
<keyword evidence="2 8" id="KW-0808">Transferase</keyword>
<evidence type="ECO:0000256" key="6">
    <source>
        <dbReference type="ARBA" id="ARBA00023316"/>
    </source>
</evidence>
<dbReference type="Gene3D" id="3.40.630.30">
    <property type="match status" value="2"/>
</dbReference>
<evidence type="ECO:0000256" key="2">
    <source>
        <dbReference type="ARBA" id="ARBA00022679"/>
    </source>
</evidence>
<dbReference type="PROSITE" id="PS51191">
    <property type="entry name" value="FEMABX"/>
    <property type="match status" value="1"/>
</dbReference>
<keyword evidence="3" id="KW-0133">Cell shape</keyword>
<evidence type="ECO:0000313" key="9">
    <source>
        <dbReference type="Proteomes" id="UP000198822"/>
    </source>
</evidence>
<evidence type="ECO:0000256" key="4">
    <source>
        <dbReference type="ARBA" id="ARBA00022984"/>
    </source>
</evidence>
<dbReference type="SUPFAM" id="SSF55729">
    <property type="entry name" value="Acyl-CoA N-acyltransferases (Nat)"/>
    <property type="match status" value="2"/>
</dbReference>
<feature type="domain" description="BioF2-like acetyltransferase" evidence="7">
    <location>
        <begin position="166"/>
        <end position="295"/>
    </location>
</feature>
<evidence type="ECO:0000259" key="7">
    <source>
        <dbReference type="Pfam" id="PF13480"/>
    </source>
</evidence>